<evidence type="ECO:0000256" key="1">
    <source>
        <dbReference type="SAM" id="MobiDB-lite"/>
    </source>
</evidence>
<feature type="compositionally biased region" description="Basic and acidic residues" evidence="1">
    <location>
        <begin position="19"/>
        <end position="28"/>
    </location>
</feature>
<proteinExistence type="predicted"/>
<keyword evidence="3" id="KW-1185">Reference proteome</keyword>
<sequence>MNSDYRTGRRRVLKKKGEKKNLNETREKGRSRSLFRGWINYSRRFDRETRLHKQFRSHALSAMRLACVT</sequence>
<evidence type="ECO:0000313" key="2">
    <source>
        <dbReference type="EMBL" id="KAL0109760.1"/>
    </source>
</evidence>
<gene>
    <name evidence="2" type="ORF">PUN28_013432</name>
</gene>
<feature type="compositionally biased region" description="Basic residues" evidence="1">
    <location>
        <begin position="8"/>
        <end position="18"/>
    </location>
</feature>
<dbReference type="EMBL" id="JADYXP020000014">
    <property type="protein sequence ID" value="KAL0109760.1"/>
    <property type="molecule type" value="Genomic_DNA"/>
</dbReference>
<evidence type="ECO:0000313" key="3">
    <source>
        <dbReference type="Proteomes" id="UP001430953"/>
    </source>
</evidence>
<reference evidence="2 3" key="1">
    <citation type="submission" date="2023-03" db="EMBL/GenBank/DDBJ databases">
        <title>High recombination rates correlate with genetic variation in Cardiocondyla obscurior ants.</title>
        <authorList>
            <person name="Errbii M."/>
        </authorList>
    </citation>
    <scope>NUCLEOTIDE SEQUENCE [LARGE SCALE GENOMIC DNA]</scope>
    <source>
        <strain evidence="2">Alpha-2009</strain>
        <tissue evidence="2">Whole body</tissue>
    </source>
</reference>
<feature type="region of interest" description="Disordered" evidence="1">
    <location>
        <begin position="1"/>
        <end position="28"/>
    </location>
</feature>
<name>A0AAW2F3F1_9HYME</name>
<dbReference type="AlphaFoldDB" id="A0AAW2F3F1"/>
<organism evidence="2 3">
    <name type="scientific">Cardiocondyla obscurior</name>
    <dbReference type="NCBI Taxonomy" id="286306"/>
    <lineage>
        <taxon>Eukaryota</taxon>
        <taxon>Metazoa</taxon>
        <taxon>Ecdysozoa</taxon>
        <taxon>Arthropoda</taxon>
        <taxon>Hexapoda</taxon>
        <taxon>Insecta</taxon>
        <taxon>Pterygota</taxon>
        <taxon>Neoptera</taxon>
        <taxon>Endopterygota</taxon>
        <taxon>Hymenoptera</taxon>
        <taxon>Apocrita</taxon>
        <taxon>Aculeata</taxon>
        <taxon>Formicoidea</taxon>
        <taxon>Formicidae</taxon>
        <taxon>Myrmicinae</taxon>
        <taxon>Cardiocondyla</taxon>
    </lineage>
</organism>
<accession>A0AAW2F3F1</accession>
<dbReference type="Proteomes" id="UP001430953">
    <property type="component" value="Unassembled WGS sequence"/>
</dbReference>
<protein>
    <submittedName>
        <fullName evidence="2">Uncharacterized protein</fullName>
    </submittedName>
</protein>
<comment type="caution">
    <text evidence="2">The sequence shown here is derived from an EMBL/GenBank/DDBJ whole genome shotgun (WGS) entry which is preliminary data.</text>
</comment>